<dbReference type="RefSeq" id="WP_146812232.1">
    <property type="nucleotide sequence ID" value="NZ_BJXX01000203.1"/>
</dbReference>
<dbReference type="EMBL" id="BJXX01000203">
    <property type="protein sequence ID" value="GEN36595.1"/>
    <property type="molecule type" value="Genomic_DNA"/>
</dbReference>
<keyword evidence="3" id="KW-1185">Reference proteome</keyword>
<comment type="caution">
    <text evidence="2">The sequence shown here is derived from an EMBL/GenBank/DDBJ whole genome shotgun (WGS) entry which is preliminary data.</text>
</comment>
<evidence type="ECO:0000313" key="2">
    <source>
        <dbReference type="EMBL" id="GEN36595.1"/>
    </source>
</evidence>
<dbReference type="OrthoDB" id="436461at2"/>
<feature type="domain" description="Putative endonuclease Z1" evidence="1">
    <location>
        <begin position="298"/>
        <end position="514"/>
    </location>
</feature>
<evidence type="ECO:0000259" key="1">
    <source>
        <dbReference type="Pfam" id="PF10593"/>
    </source>
</evidence>
<gene>
    <name evidence="2" type="ORF">ADA01nite_40550</name>
</gene>
<accession>A0A511VCH4</accession>
<protein>
    <recommendedName>
        <fullName evidence="1">Putative endonuclease Z1 domain-containing protein</fullName>
    </recommendedName>
</protein>
<dbReference type="InterPro" id="IPR018310">
    <property type="entry name" value="Put_endonuclease_Z1-dom"/>
</dbReference>
<organism evidence="2 3">
    <name type="scientific">Aneurinibacillus danicus</name>
    <dbReference type="NCBI Taxonomy" id="267746"/>
    <lineage>
        <taxon>Bacteria</taxon>
        <taxon>Bacillati</taxon>
        <taxon>Bacillota</taxon>
        <taxon>Bacilli</taxon>
        <taxon>Bacillales</taxon>
        <taxon>Paenibacillaceae</taxon>
        <taxon>Aneurinibacillus group</taxon>
        <taxon>Aneurinibacillus</taxon>
    </lineage>
</organism>
<dbReference type="AlphaFoldDB" id="A0A511VCH4"/>
<dbReference type="Proteomes" id="UP000321157">
    <property type="component" value="Unassembled WGS sequence"/>
</dbReference>
<name>A0A511VCH4_9BACL</name>
<evidence type="ECO:0000313" key="3">
    <source>
        <dbReference type="Proteomes" id="UP000321157"/>
    </source>
</evidence>
<sequence>MQATMLNTKGYFYSHLVKKNNYTLDLRTCIENTVLKLLENDTSVNRPGMLLGKIQSGKTRTFIGVTALAFDNGYDVAIVLTKGTRALAQQTYQRLQGDFADFKHDDTIQIFDIMLLPDNLIHYELNQKIMIVVKKETNNLQRLYTALFETYPMLAEKKGLMIDDEADFASIGFTRSRDQIIEINKIAGQIDEIRTKLQDCDFLQVTATPYSLYLQPEDLIVNSSNKTFKPIKPAFTELVPVPDAYIGGDYYFRESEDENTVAYHIYQPILPDELDVLKKQDRRRFKLEEALTSNKIASLRHAIINFIVGGIIRRLQAGIQGERPKKFSFIVHTEQGKQAHEWQETVVMEIKEGLRKAVESDKALLHDLIKAAYVNLQPSIQQLGVILPSLEDVKSEVETALRNDVIMITKVNSEKDVNQLLDEQGQLKLRAPLNVFIGGQILDRGITIGNLIGFYYGRNPKTFQQDTVLQHSRMFGYRSEEDLAVTRFYTTQHIYDTMKKIHEFDSALRAAFEKGGQDNGVVFIQKDTENHIVPCSPNKIILSTITTLKPFKRLLPIGFQTGYKTYISKIVAELNDLILEHVQGQAIPEPFLLDIEKANKIIEKIQATFDEKEGEKWDVQAFLSSMEYLSQNSVLEEHRGKVWCIVRKNRDMGRIREDGRFEDSPATTKGEKGELKVAREVAKDIPALILLQQNGKEENGWRGCPFWWPILVTPENTPTVVFSSKSAE</sequence>
<dbReference type="SUPFAM" id="SSF52540">
    <property type="entry name" value="P-loop containing nucleoside triphosphate hydrolases"/>
    <property type="match status" value="1"/>
</dbReference>
<reference evidence="2 3" key="1">
    <citation type="submission" date="2019-07" db="EMBL/GenBank/DDBJ databases">
        <title>Whole genome shotgun sequence of Aneurinibacillus danicus NBRC 102444.</title>
        <authorList>
            <person name="Hosoyama A."/>
            <person name="Uohara A."/>
            <person name="Ohji S."/>
            <person name="Ichikawa N."/>
        </authorList>
    </citation>
    <scope>NUCLEOTIDE SEQUENCE [LARGE SCALE GENOMIC DNA]</scope>
    <source>
        <strain evidence="2 3">NBRC 102444</strain>
    </source>
</reference>
<proteinExistence type="predicted"/>
<dbReference type="InterPro" id="IPR027417">
    <property type="entry name" value="P-loop_NTPase"/>
</dbReference>
<dbReference type="Pfam" id="PF10593">
    <property type="entry name" value="Z1"/>
    <property type="match status" value="1"/>
</dbReference>